<keyword evidence="2" id="KW-1185">Reference proteome</keyword>
<sequence length="130" mass="13669">MLATRAFAVVDHCKSFSSPTSSDSRRSAIEPPSRFATDALYAYSHRSPPLTTASTATTANIAAAANGDDVRQPPGNCVYNTKTRRWGASVRISSSVRTQSAVRSAVAVCRATERQSPAVISPVAAAAVTR</sequence>
<protein>
    <submittedName>
        <fullName evidence="1">Uncharacterized protein</fullName>
    </submittedName>
</protein>
<reference evidence="1 2" key="1">
    <citation type="submission" date="2019-08" db="EMBL/GenBank/DDBJ databases">
        <authorList>
            <person name="Alioto T."/>
            <person name="Alioto T."/>
            <person name="Gomez Garrido J."/>
        </authorList>
    </citation>
    <scope>NUCLEOTIDE SEQUENCE [LARGE SCALE GENOMIC DNA]</scope>
</reference>
<organism evidence="1 2">
    <name type="scientific">Cinara cedri</name>
    <dbReference type="NCBI Taxonomy" id="506608"/>
    <lineage>
        <taxon>Eukaryota</taxon>
        <taxon>Metazoa</taxon>
        <taxon>Ecdysozoa</taxon>
        <taxon>Arthropoda</taxon>
        <taxon>Hexapoda</taxon>
        <taxon>Insecta</taxon>
        <taxon>Pterygota</taxon>
        <taxon>Neoptera</taxon>
        <taxon>Paraneoptera</taxon>
        <taxon>Hemiptera</taxon>
        <taxon>Sternorrhyncha</taxon>
        <taxon>Aphidomorpha</taxon>
        <taxon>Aphidoidea</taxon>
        <taxon>Aphididae</taxon>
        <taxon>Lachninae</taxon>
        <taxon>Cinara</taxon>
    </lineage>
</organism>
<dbReference type="Proteomes" id="UP000325440">
    <property type="component" value="Unassembled WGS sequence"/>
</dbReference>
<evidence type="ECO:0000313" key="1">
    <source>
        <dbReference type="EMBL" id="VVC36892.1"/>
    </source>
</evidence>
<dbReference type="AlphaFoldDB" id="A0A5E4N2W6"/>
<gene>
    <name evidence="1" type="ORF">CINCED_3A011780</name>
</gene>
<name>A0A5E4N2W6_9HEMI</name>
<proteinExistence type="predicted"/>
<evidence type="ECO:0000313" key="2">
    <source>
        <dbReference type="Proteomes" id="UP000325440"/>
    </source>
</evidence>
<accession>A0A5E4N2W6</accession>
<dbReference type="EMBL" id="CABPRJ010001438">
    <property type="protein sequence ID" value="VVC36892.1"/>
    <property type="molecule type" value="Genomic_DNA"/>
</dbReference>